<evidence type="ECO:0000313" key="1">
    <source>
        <dbReference type="EMBL" id="QJE07316.1"/>
    </source>
</evidence>
<dbReference type="AlphaFoldDB" id="A0AAP9SKV6"/>
<reference evidence="1 2" key="1">
    <citation type="submission" date="2020-04" db="EMBL/GenBank/DDBJ databases">
        <title>Closed genome of O121:H19 shiga- toxin Escherichia coli isolated from flour in USA, 2016.</title>
        <authorList>
            <person name="Haendiges J."/>
            <person name="Jinneman K.C."/>
            <person name="Gonzalez-Escalona N."/>
        </authorList>
    </citation>
    <scope>NUCLEOTIDE SEQUENCE [LARGE SCALE GENOMIC DNA]</scope>
    <source>
        <strain evidence="1 2">FDA858783-1-52</strain>
    </source>
</reference>
<organism evidence="1 2">
    <name type="scientific">Escherichia coli O121</name>
    <dbReference type="NCBI Taxonomy" id="1055537"/>
    <lineage>
        <taxon>Bacteria</taxon>
        <taxon>Pseudomonadati</taxon>
        <taxon>Pseudomonadota</taxon>
        <taxon>Gammaproteobacteria</taxon>
        <taxon>Enterobacterales</taxon>
        <taxon>Enterobacteriaceae</taxon>
        <taxon>Escherichia</taxon>
    </lineage>
</organism>
<accession>A0AAP9SKV6</accession>
<gene>
    <name evidence="1" type="ORF">A9225_19845</name>
</gene>
<proteinExistence type="predicted"/>
<dbReference type="Proteomes" id="UP000502462">
    <property type="component" value="Chromosome"/>
</dbReference>
<dbReference type="RefSeq" id="WP_000998846.1">
    <property type="nucleotide sequence ID" value="NZ_BDJN01000113.1"/>
</dbReference>
<name>A0AAP9SKV6_ECOLX</name>
<dbReference type="EMBL" id="CP051631">
    <property type="protein sequence ID" value="QJE07316.1"/>
    <property type="molecule type" value="Genomic_DNA"/>
</dbReference>
<sequence length="73" mass="8540">MNDLKFQENRVFLKAKQSDYSFCINDGKWRLNRNSLVNVEAVSLLLESKLIDGYLNIRLLFMPADIAPAMYRK</sequence>
<protein>
    <submittedName>
        <fullName evidence="1">Uncharacterized protein</fullName>
    </submittedName>
</protein>
<evidence type="ECO:0000313" key="2">
    <source>
        <dbReference type="Proteomes" id="UP000502462"/>
    </source>
</evidence>